<evidence type="ECO:0000256" key="1">
    <source>
        <dbReference type="ARBA" id="ARBA00022679"/>
    </source>
</evidence>
<dbReference type="Gene3D" id="2.130.10.10">
    <property type="entry name" value="YVTN repeat-like/Quinoprotein amine dehydrogenase"/>
    <property type="match status" value="1"/>
</dbReference>
<dbReference type="PANTHER" id="PTHR43289">
    <property type="entry name" value="MITOGEN-ACTIVATED PROTEIN KINASE KINASE KINASE 20-RELATED"/>
    <property type="match status" value="1"/>
</dbReference>
<dbReference type="EMBL" id="JBHVZQ010000014">
    <property type="protein sequence ID" value="MFF1275266.1"/>
    <property type="molecule type" value="Genomic_DNA"/>
</dbReference>
<evidence type="ECO:0000256" key="4">
    <source>
        <dbReference type="ARBA" id="ARBA00022840"/>
    </source>
</evidence>
<dbReference type="InterPro" id="IPR008271">
    <property type="entry name" value="Ser/Thr_kinase_AS"/>
</dbReference>
<reference evidence="7 8" key="1">
    <citation type="submission" date="2024-09" db="EMBL/GenBank/DDBJ databases">
        <title>The Natural Products Discovery Center: Release of the First 8490 Sequenced Strains for Exploring Actinobacteria Biosynthetic Diversity.</title>
        <authorList>
            <person name="Kalkreuter E."/>
            <person name="Kautsar S.A."/>
            <person name="Yang D."/>
            <person name="Bader C.D."/>
            <person name="Teijaro C.N."/>
            <person name="Fluegel L."/>
            <person name="Davis C.M."/>
            <person name="Simpson J.R."/>
            <person name="Lauterbach L."/>
            <person name="Steele A.D."/>
            <person name="Gui C."/>
            <person name="Meng S."/>
            <person name="Li G."/>
            <person name="Viehrig K."/>
            <person name="Ye F."/>
            <person name="Su P."/>
            <person name="Kiefer A.F."/>
            <person name="Nichols A."/>
            <person name="Cepeda A.J."/>
            <person name="Yan W."/>
            <person name="Fan B."/>
            <person name="Jiang Y."/>
            <person name="Adhikari A."/>
            <person name="Zheng C.-J."/>
            <person name="Schuster L."/>
            <person name="Cowan T.M."/>
            <person name="Smanski M.J."/>
            <person name="Chevrette M.G."/>
            <person name="De Carvalho L.P.S."/>
            <person name="Shen B."/>
        </authorList>
    </citation>
    <scope>NUCLEOTIDE SEQUENCE [LARGE SCALE GENOMIC DNA]</scope>
    <source>
        <strain evidence="7 8">NPDC058328</strain>
    </source>
</reference>
<dbReference type="RefSeq" id="WP_388235716.1">
    <property type="nucleotide sequence ID" value="NZ_JBHVZQ010000014.1"/>
</dbReference>
<dbReference type="CDD" id="cd14014">
    <property type="entry name" value="STKc_PknB_like"/>
    <property type="match status" value="1"/>
</dbReference>
<dbReference type="Gene3D" id="3.30.200.20">
    <property type="entry name" value="Phosphorylase Kinase, domain 1"/>
    <property type="match status" value="1"/>
</dbReference>
<dbReference type="PROSITE" id="PS00107">
    <property type="entry name" value="PROTEIN_KINASE_ATP"/>
    <property type="match status" value="1"/>
</dbReference>
<dbReference type="PANTHER" id="PTHR43289:SF34">
    <property type="entry name" value="SERINE_THREONINE-PROTEIN KINASE YBDM-RELATED"/>
    <property type="match status" value="1"/>
</dbReference>
<dbReference type="SUPFAM" id="SSF56112">
    <property type="entry name" value="Protein kinase-like (PK-like)"/>
    <property type="match status" value="1"/>
</dbReference>
<feature type="domain" description="Protein kinase" evidence="6">
    <location>
        <begin position="18"/>
        <end position="285"/>
    </location>
</feature>
<dbReference type="PROSITE" id="PS00108">
    <property type="entry name" value="PROTEIN_KINASE_ST"/>
    <property type="match status" value="1"/>
</dbReference>
<gene>
    <name evidence="7" type="ORF">ACFVZC_17905</name>
</gene>
<name>A0ABW6Q7U1_9ACTN</name>
<keyword evidence="3" id="KW-0418">Kinase</keyword>
<keyword evidence="1" id="KW-0808">Transferase</keyword>
<dbReference type="InterPro" id="IPR015943">
    <property type="entry name" value="WD40/YVTN_repeat-like_dom_sf"/>
</dbReference>
<dbReference type="SUPFAM" id="SSF50998">
    <property type="entry name" value="Quinoprotein alcohol dehydrogenase-like"/>
    <property type="match status" value="1"/>
</dbReference>
<organism evidence="7 8">
    <name type="scientific">Streptomyces marokkonensis</name>
    <dbReference type="NCBI Taxonomy" id="324855"/>
    <lineage>
        <taxon>Bacteria</taxon>
        <taxon>Bacillati</taxon>
        <taxon>Actinomycetota</taxon>
        <taxon>Actinomycetes</taxon>
        <taxon>Kitasatosporales</taxon>
        <taxon>Streptomycetaceae</taxon>
        <taxon>Streptomyces</taxon>
    </lineage>
</organism>
<dbReference type="Gene3D" id="2.40.10.480">
    <property type="match status" value="1"/>
</dbReference>
<dbReference type="InterPro" id="IPR002372">
    <property type="entry name" value="PQQ_rpt_dom"/>
</dbReference>
<dbReference type="InterPro" id="IPR000719">
    <property type="entry name" value="Prot_kinase_dom"/>
</dbReference>
<keyword evidence="8" id="KW-1185">Reference proteome</keyword>
<keyword evidence="4 5" id="KW-0067">ATP-binding</keyword>
<keyword evidence="2 5" id="KW-0547">Nucleotide-binding</keyword>
<evidence type="ECO:0000259" key="6">
    <source>
        <dbReference type="PROSITE" id="PS50011"/>
    </source>
</evidence>
<comment type="caution">
    <text evidence="7">The sequence shown here is derived from an EMBL/GenBank/DDBJ whole genome shotgun (WGS) entry which is preliminary data.</text>
</comment>
<dbReference type="Pfam" id="PF13360">
    <property type="entry name" value="PQQ_2"/>
    <property type="match status" value="1"/>
</dbReference>
<evidence type="ECO:0000256" key="2">
    <source>
        <dbReference type="ARBA" id="ARBA00022741"/>
    </source>
</evidence>
<dbReference type="Gene3D" id="1.10.510.10">
    <property type="entry name" value="Transferase(Phosphotransferase) domain 1"/>
    <property type="match status" value="1"/>
</dbReference>
<evidence type="ECO:0000313" key="7">
    <source>
        <dbReference type="EMBL" id="MFF1275266.1"/>
    </source>
</evidence>
<evidence type="ECO:0000313" key="8">
    <source>
        <dbReference type="Proteomes" id="UP001601627"/>
    </source>
</evidence>
<dbReference type="SMART" id="SM00220">
    <property type="entry name" value="S_TKc"/>
    <property type="match status" value="1"/>
</dbReference>
<dbReference type="Pfam" id="PF00069">
    <property type="entry name" value="Pkinase"/>
    <property type="match status" value="1"/>
</dbReference>
<dbReference type="InterPro" id="IPR018391">
    <property type="entry name" value="PQQ_b-propeller_rpt"/>
</dbReference>
<dbReference type="InterPro" id="IPR011009">
    <property type="entry name" value="Kinase-like_dom_sf"/>
</dbReference>
<dbReference type="Proteomes" id="UP001601627">
    <property type="component" value="Unassembled WGS sequence"/>
</dbReference>
<dbReference type="PROSITE" id="PS50011">
    <property type="entry name" value="PROTEIN_KINASE_DOM"/>
    <property type="match status" value="1"/>
</dbReference>
<dbReference type="SMART" id="SM00564">
    <property type="entry name" value="PQQ"/>
    <property type="match status" value="5"/>
</dbReference>
<dbReference type="InterPro" id="IPR011047">
    <property type="entry name" value="Quinoprotein_ADH-like_sf"/>
</dbReference>
<evidence type="ECO:0000256" key="3">
    <source>
        <dbReference type="ARBA" id="ARBA00022777"/>
    </source>
</evidence>
<accession>A0ABW6Q7U1</accession>
<feature type="binding site" evidence="5">
    <location>
        <position position="46"/>
    </location>
    <ligand>
        <name>ATP</name>
        <dbReference type="ChEBI" id="CHEBI:30616"/>
    </ligand>
</feature>
<sequence>MQAFGPLEAGDPERVGPYRIVGRLGSGGMGRVYLARSPGGRATAVKVVHEELAEDPAFRARFGREVAAARRVTGPFTAPVVDADPEADLPWLATAHVPGVPLGTAVDTHGVWPERSLRALASGLAEALEAIHRVDVVHRDLKPSNVLLAPDGPRVIDFGISVAADDTKLTTTGAVVGSPGYLPPEQLVGREVGPAGDVFALGALLVYAATGTGAFGGGHAYGVNYRVVHEDPDLAGLPDGLAGVVARCLAKDPGQRPGVPELIEELGRWEGADGTRGTFTPDTWLPAPVAADITALRAAPMPEGTAPEPADADLPTVTLTPPTAVATARLGAPPAGRSFAARLRGLARRRRTAALAAAGTLVTLAVVAGLLLPRAFSGSSGGGGGTESTGSPTAAAKQLAVRELWSREQEFTGRPVVADGKVVVEGEDGAVQALDATDGDALWTYDELGGADLVGVSDGLVVAYGRDSGAVHAVDLDGGRRAWSVGAGAHTAPGTKFNLYLRVVVAGGTVYVNTMYDLPEDDERYGTYAVSALDASTGRLKWTRPVEYGLSEALAVVDGVVYGGMWGKNGTYLYALDADSGDQLWRYRTGEEIGGDVTAIEVSGDTVYAGDSRGVLHAVDARRGTRRWSHQPDVPSVEWFPSLMVTDGVVLGSTGINDTGYVHAVAAGSGKPLWTEHVLGEPVLHAMSDGSALYSSETGTLYARELRTGRPPAQTRLSTGDPTAAVDGDRVYFDGGDGRLHAGRVSLTGT</sequence>
<proteinExistence type="predicted"/>
<dbReference type="InterPro" id="IPR017441">
    <property type="entry name" value="Protein_kinase_ATP_BS"/>
</dbReference>
<evidence type="ECO:0000256" key="5">
    <source>
        <dbReference type="PROSITE-ProRule" id="PRU10141"/>
    </source>
</evidence>
<protein>
    <submittedName>
        <fullName evidence="7">PQQ-binding-like beta-propeller repeat protein</fullName>
    </submittedName>
</protein>